<feature type="domain" description="Restriction system protein Mrr-like N-terminal" evidence="3">
    <location>
        <begin position="17"/>
        <end position="99"/>
    </location>
</feature>
<dbReference type="GeneID" id="300553053"/>
<dbReference type="RefSeq" id="WP_035114007.1">
    <property type="nucleotide sequence ID" value="NZ_CP047046.1"/>
</dbReference>
<dbReference type="InterPro" id="IPR011856">
    <property type="entry name" value="tRNA_endonuc-like_dom_sf"/>
</dbReference>
<sequence length="319" mass="36046">MTEQVPAMAEQMPTIDQFRPAVLNILSDGHERSMNDIRRRVADSLDMSQELRNERISSGQLRYGNRINWACSALTLAGLLERPRRGHYRITENGRSVAQRSLSEYSEKDMLEWADWRTYQTEISQRKQSDSLESSRDGDREDTADPVERLSAGERDFNAQTETALRSRLQKASPEFFEKAVIELLWAMGYGGAYGEKQHVGRSGDGGIDGVIRQDALGLTNVYIQAKRYADHNKVGDPEIRNFIGALDSHGANLGVFITTSSFQDRAKTTAANYRHGRIVLIDGLKLTSLMLSYGVAVHKTREFVLYKIDDDFFEDDLA</sequence>
<dbReference type="InterPro" id="IPR052906">
    <property type="entry name" value="Type_IV_Methyl-Rstrct_Enzyme"/>
</dbReference>
<evidence type="ECO:0000313" key="5">
    <source>
        <dbReference type="Proteomes" id="UP000030145"/>
    </source>
</evidence>
<organism evidence="4 5">
    <name type="scientific">Corynebacterium auriscanis</name>
    <dbReference type="NCBI Taxonomy" id="99807"/>
    <lineage>
        <taxon>Bacteria</taxon>
        <taxon>Bacillati</taxon>
        <taxon>Actinomycetota</taxon>
        <taxon>Actinomycetes</taxon>
        <taxon>Mycobacteriales</taxon>
        <taxon>Corynebacteriaceae</taxon>
        <taxon>Corynebacterium</taxon>
    </lineage>
</organism>
<reference evidence="4 5" key="1">
    <citation type="submission" date="2014-10" db="EMBL/GenBank/DDBJ databases">
        <title>Whole Genome sequence of Corynebacterium auriscanis strain CIP 106629.</title>
        <authorList>
            <person name="Hassan S.S."/>
            <person name="Jamal S.B."/>
            <person name="Tiwari S."/>
            <person name="Oliveira L.D.C."/>
            <person name="Souza F."/>
            <person name="Mariano D.C."/>
            <person name="Almeida S."/>
            <person name="Dorella F."/>
            <person name="Pereira F."/>
            <person name="Carvalho A."/>
            <person name="Leal C.A."/>
            <person name="Soares S.D.C."/>
            <person name="Figueiredo H.C."/>
            <person name="Silva A."/>
            <person name="Azevedo V.A."/>
        </authorList>
    </citation>
    <scope>NUCLEOTIDE SEQUENCE [LARGE SCALE GENOMIC DNA]</scope>
    <source>
        <strain evidence="4 5">CIP 106629</strain>
    </source>
</reference>
<dbReference type="GO" id="GO:0009307">
    <property type="term" value="P:DNA restriction-modification system"/>
    <property type="evidence" value="ECO:0007669"/>
    <property type="project" value="InterPro"/>
</dbReference>
<evidence type="ECO:0000313" key="4">
    <source>
        <dbReference type="EMBL" id="KGM18719.1"/>
    </source>
</evidence>
<evidence type="ECO:0000259" key="2">
    <source>
        <dbReference type="Pfam" id="PF04471"/>
    </source>
</evidence>
<comment type="caution">
    <text evidence="4">The sequence shown here is derived from an EMBL/GenBank/DDBJ whole genome shotgun (WGS) entry which is preliminary data.</text>
</comment>
<name>A0A0A2DL94_9CORY</name>
<feature type="region of interest" description="Disordered" evidence="1">
    <location>
        <begin position="124"/>
        <end position="156"/>
    </location>
</feature>
<dbReference type="PANTHER" id="PTHR30015">
    <property type="entry name" value="MRR RESTRICTION SYSTEM PROTEIN"/>
    <property type="match status" value="1"/>
</dbReference>
<dbReference type="EMBL" id="JRVJ01000005">
    <property type="protein sequence ID" value="KGM18719.1"/>
    <property type="molecule type" value="Genomic_DNA"/>
</dbReference>
<keyword evidence="5" id="KW-1185">Reference proteome</keyword>
<dbReference type="InterPro" id="IPR025745">
    <property type="entry name" value="Mrr-like_N_dom"/>
</dbReference>
<accession>A0A0A2DL94</accession>
<dbReference type="AlphaFoldDB" id="A0A0A2DL94"/>
<feature type="domain" description="Restriction endonuclease type IV Mrr" evidence="2">
    <location>
        <begin position="169"/>
        <end position="291"/>
    </location>
</feature>
<dbReference type="GO" id="GO:0003677">
    <property type="term" value="F:DNA binding"/>
    <property type="evidence" value="ECO:0007669"/>
    <property type="project" value="InterPro"/>
</dbReference>
<keyword evidence="4" id="KW-0540">Nuclease</keyword>
<dbReference type="InterPro" id="IPR011335">
    <property type="entry name" value="Restrct_endonuc-II-like"/>
</dbReference>
<evidence type="ECO:0000259" key="3">
    <source>
        <dbReference type="Pfam" id="PF14338"/>
    </source>
</evidence>
<keyword evidence="4" id="KW-0378">Hydrolase</keyword>
<dbReference type="Gene3D" id="1.10.10.10">
    <property type="entry name" value="Winged helix-like DNA-binding domain superfamily/Winged helix DNA-binding domain"/>
    <property type="match status" value="1"/>
</dbReference>
<dbReference type="InterPro" id="IPR036388">
    <property type="entry name" value="WH-like_DNA-bd_sf"/>
</dbReference>
<dbReference type="Gene3D" id="3.40.1350.10">
    <property type="match status" value="1"/>
</dbReference>
<keyword evidence="4" id="KW-0255">Endonuclease</keyword>
<proteinExistence type="predicted"/>
<dbReference type="SUPFAM" id="SSF52980">
    <property type="entry name" value="Restriction endonuclease-like"/>
    <property type="match status" value="1"/>
</dbReference>
<dbReference type="GO" id="GO:0015666">
    <property type="term" value="F:restriction endodeoxyribonuclease activity"/>
    <property type="evidence" value="ECO:0007669"/>
    <property type="project" value="TreeGrafter"/>
</dbReference>
<protein>
    <submittedName>
        <fullName evidence="4">Restriction endonuclease</fullName>
    </submittedName>
</protein>
<dbReference type="PANTHER" id="PTHR30015:SF7">
    <property type="entry name" value="TYPE IV METHYL-DIRECTED RESTRICTION ENZYME ECOKMRR"/>
    <property type="match status" value="1"/>
</dbReference>
<evidence type="ECO:0000256" key="1">
    <source>
        <dbReference type="SAM" id="MobiDB-lite"/>
    </source>
</evidence>
<dbReference type="REBASE" id="165550">
    <property type="entry name" value="Cau106629MrrP"/>
</dbReference>
<dbReference type="Pfam" id="PF04471">
    <property type="entry name" value="Mrr_cat"/>
    <property type="match status" value="1"/>
</dbReference>
<dbReference type="Pfam" id="PF14338">
    <property type="entry name" value="Mrr_N"/>
    <property type="match status" value="1"/>
</dbReference>
<dbReference type="InterPro" id="IPR007560">
    <property type="entry name" value="Restrct_endonuc_IV_Mrr"/>
</dbReference>
<dbReference type="Proteomes" id="UP000030145">
    <property type="component" value="Unassembled WGS sequence"/>
</dbReference>
<gene>
    <name evidence="4" type="ORF">MA47_05205</name>
</gene>